<feature type="transmembrane region" description="Helical" evidence="8">
    <location>
        <begin position="165"/>
        <end position="187"/>
    </location>
</feature>
<protein>
    <recommendedName>
        <fullName evidence="11">Tryptophan/tyrosine permease</fullName>
    </recommendedName>
</protein>
<evidence type="ECO:0000256" key="7">
    <source>
        <dbReference type="ARBA" id="ARBA00023136"/>
    </source>
</evidence>
<dbReference type="Proteomes" id="UP001417504">
    <property type="component" value="Unassembled WGS sequence"/>
</dbReference>
<feature type="transmembrane region" description="Helical" evidence="8">
    <location>
        <begin position="344"/>
        <end position="365"/>
    </location>
</feature>
<dbReference type="Pfam" id="PF03222">
    <property type="entry name" value="Trp_Tyr_perm"/>
    <property type="match status" value="1"/>
</dbReference>
<keyword evidence="3" id="KW-1003">Cell membrane</keyword>
<comment type="subcellular location">
    <subcellularLocation>
        <location evidence="1">Cell inner membrane</location>
        <topology evidence="1">Multi-pass membrane protein</topology>
    </subcellularLocation>
</comment>
<keyword evidence="4" id="KW-0997">Cell inner membrane</keyword>
<dbReference type="PANTHER" id="PTHR32195:SF24">
    <property type="entry name" value="TRYPTOPHAN OR TYROSINE TRANSPORTER PROTEIN"/>
    <property type="match status" value="1"/>
</dbReference>
<comment type="caution">
    <text evidence="9">The sequence shown here is derived from an EMBL/GenBank/DDBJ whole genome shotgun (WGS) entry which is preliminary data.</text>
</comment>
<accession>A0AAP0PR78</accession>
<evidence type="ECO:0000313" key="10">
    <source>
        <dbReference type="Proteomes" id="UP001417504"/>
    </source>
</evidence>
<evidence type="ECO:0000256" key="6">
    <source>
        <dbReference type="ARBA" id="ARBA00022989"/>
    </source>
</evidence>
<evidence type="ECO:0000313" key="9">
    <source>
        <dbReference type="EMBL" id="KAK9153457.1"/>
    </source>
</evidence>
<reference evidence="9 10" key="1">
    <citation type="submission" date="2024-01" db="EMBL/GenBank/DDBJ databases">
        <title>Genome assemblies of Stephania.</title>
        <authorList>
            <person name="Yang L."/>
        </authorList>
    </citation>
    <scope>NUCLEOTIDE SEQUENCE [LARGE SCALE GENOMIC DNA]</scope>
    <source>
        <strain evidence="9">QJT</strain>
        <tissue evidence="9">Leaf</tissue>
    </source>
</reference>
<dbReference type="InterPro" id="IPR018227">
    <property type="entry name" value="Amino_acid_transport_2"/>
</dbReference>
<evidence type="ECO:0000256" key="1">
    <source>
        <dbReference type="ARBA" id="ARBA00004429"/>
    </source>
</evidence>
<dbReference type="Gene3D" id="1.20.1740.10">
    <property type="entry name" value="Amino acid/polyamine transporter I"/>
    <property type="match status" value="1"/>
</dbReference>
<organism evidence="9 10">
    <name type="scientific">Stephania japonica</name>
    <dbReference type="NCBI Taxonomy" id="461633"/>
    <lineage>
        <taxon>Eukaryota</taxon>
        <taxon>Viridiplantae</taxon>
        <taxon>Streptophyta</taxon>
        <taxon>Embryophyta</taxon>
        <taxon>Tracheophyta</taxon>
        <taxon>Spermatophyta</taxon>
        <taxon>Magnoliopsida</taxon>
        <taxon>Ranunculales</taxon>
        <taxon>Menispermaceae</taxon>
        <taxon>Menispermoideae</taxon>
        <taxon>Cissampelideae</taxon>
        <taxon>Stephania</taxon>
    </lineage>
</organism>
<dbReference type="AlphaFoldDB" id="A0AAP0PR78"/>
<feature type="transmembrane region" description="Helical" evidence="8">
    <location>
        <begin position="108"/>
        <end position="133"/>
    </location>
</feature>
<evidence type="ECO:0000256" key="3">
    <source>
        <dbReference type="ARBA" id="ARBA00022475"/>
    </source>
</evidence>
<evidence type="ECO:0000256" key="5">
    <source>
        <dbReference type="ARBA" id="ARBA00022692"/>
    </source>
</evidence>
<sequence>MMKIHAKPSLFICFHQRTRFDIHKWSNQDDQAIFIRLIPNITPTARKTSLRIRFGDKSAERIASESTDKRTKKGTIVGAVALIIGTSIGTGILAVPKRTSPAGFFPSAVTMTVCWAFLLLDAILLSEVNVDLLKRKKQQMRGREGEEELEVISIRTMAQATLGEWGGALATLNYVFLGYTTVLAYTAKSGEILSNLTGMPPSISGVFFTAIFTILISVGSTRTTDQVNQWLTAAMIGLLVAIDVLAVVSGEWSGLEEMWNWEEVPPTIPVIIFTLVYHDLAPVICAYLDGDIARIRTSFAIGSLTPLLILLVWNAVALGLSAHADNSVDPVDMLMRLRWTGASALVQTFSLLAVGTSLIGTLLGFSKFFLEQLDNLAQRQSAGKRSPLISFAAAAMAVVPSLFISTIVPDAFSAATDIAGGYCMTFLYGVFPSAMALAMQSRRSTDASLADGYEDEKKEDVGQLILSEVRPVPIVLGLFGCGIIMEQILQEVSALHPY</sequence>
<feature type="transmembrane region" description="Helical" evidence="8">
    <location>
        <begin position="199"/>
        <end position="218"/>
    </location>
</feature>
<name>A0AAP0PR78_9MAGN</name>
<keyword evidence="2" id="KW-0813">Transport</keyword>
<feature type="transmembrane region" description="Helical" evidence="8">
    <location>
        <begin position="76"/>
        <end position="96"/>
    </location>
</feature>
<proteinExistence type="predicted"/>
<keyword evidence="10" id="KW-1185">Reference proteome</keyword>
<keyword evidence="5 8" id="KW-0812">Transmembrane</keyword>
<feature type="transmembrane region" description="Helical" evidence="8">
    <location>
        <begin position="230"/>
        <end position="248"/>
    </location>
</feature>
<dbReference type="GO" id="GO:0003333">
    <property type="term" value="P:amino acid transmembrane transport"/>
    <property type="evidence" value="ECO:0007669"/>
    <property type="project" value="InterPro"/>
</dbReference>
<feature type="transmembrane region" description="Helical" evidence="8">
    <location>
        <begin position="386"/>
        <end position="407"/>
    </location>
</feature>
<dbReference type="PANTHER" id="PTHR32195">
    <property type="entry name" value="OS07G0662800 PROTEIN"/>
    <property type="match status" value="1"/>
</dbReference>
<evidence type="ECO:0000256" key="4">
    <source>
        <dbReference type="ARBA" id="ARBA00022519"/>
    </source>
</evidence>
<dbReference type="EMBL" id="JBBNAE010000001">
    <property type="protein sequence ID" value="KAK9153457.1"/>
    <property type="molecule type" value="Genomic_DNA"/>
</dbReference>
<keyword evidence="6 8" id="KW-1133">Transmembrane helix</keyword>
<feature type="transmembrane region" description="Helical" evidence="8">
    <location>
        <begin position="268"/>
        <end position="288"/>
    </location>
</feature>
<feature type="transmembrane region" description="Helical" evidence="8">
    <location>
        <begin position="300"/>
        <end position="324"/>
    </location>
</feature>
<feature type="transmembrane region" description="Helical" evidence="8">
    <location>
        <begin position="419"/>
        <end position="439"/>
    </location>
</feature>
<evidence type="ECO:0000256" key="2">
    <source>
        <dbReference type="ARBA" id="ARBA00022448"/>
    </source>
</evidence>
<keyword evidence="7 8" id="KW-0472">Membrane</keyword>
<dbReference type="GO" id="GO:0005886">
    <property type="term" value="C:plasma membrane"/>
    <property type="evidence" value="ECO:0007669"/>
    <property type="project" value="UniProtKB-SubCell"/>
</dbReference>
<gene>
    <name evidence="9" type="ORF">Sjap_000937</name>
</gene>
<evidence type="ECO:0000256" key="8">
    <source>
        <dbReference type="SAM" id="Phobius"/>
    </source>
</evidence>
<evidence type="ECO:0008006" key="11">
    <source>
        <dbReference type="Google" id="ProtNLM"/>
    </source>
</evidence>